<evidence type="ECO:0000313" key="3">
    <source>
        <dbReference type="EMBL" id="CAB4030874.1"/>
    </source>
</evidence>
<organism evidence="3 4">
    <name type="scientific">Paramuricea clavata</name>
    <name type="common">Red gorgonian</name>
    <name type="synonym">Violescent sea-whip</name>
    <dbReference type="NCBI Taxonomy" id="317549"/>
    <lineage>
        <taxon>Eukaryota</taxon>
        <taxon>Metazoa</taxon>
        <taxon>Cnidaria</taxon>
        <taxon>Anthozoa</taxon>
        <taxon>Octocorallia</taxon>
        <taxon>Malacalcyonacea</taxon>
        <taxon>Plexauridae</taxon>
        <taxon>Paramuricea</taxon>
    </lineage>
</organism>
<dbReference type="EMBL" id="CACRXK020017202">
    <property type="protein sequence ID" value="CAB4030874.1"/>
    <property type="molecule type" value="Genomic_DNA"/>
</dbReference>
<feature type="coiled-coil region" evidence="1">
    <location>
        <begin position="196"/>
        <end position="223"/>
    </location>
</feature>
<dbReference type="Proteomes" id="UP001152795">
    <property type="component" value="Unassembled WGS sequence"/>
</dbReference>
<evidence type="ECO:0000313" key="4">
    <source>
        <dbReference type="Proteomes" id="UP001152795"/>
    </source>
</evidence>
<feature type="compositionally biased region" description="Low complexity" evidence="2">
    <location>
        <begin position="292"/>
        <end position="311"/>
    </location>
</feature>
<gene>
    <name evidence="3" type="ORF">PACLA_8A035540</name>
</gene>
<feature type="region of interest" description="Disordered" evidence="2">
    <location>
        <begin position="226"/>
        <end position="321"/>
    </location>
</feature>
<name>A0A6S7JL49_PARCT</name>
<feature type="region of interest" description="Disordered" evidence="2">
    <location>
        <begin position="137"/>
        <end position="157"/>
    </location>
</feature>
<comment type="caution">
    <text evidence="3">The sequence shown here is derived from an EMBL/GenBank/DDBJ whole genome shotgun (WGS) entry which is preliminary data.</text>
</comment>
<feature type="compositionally biased region" description="Basic residues" evidence="2">
    <location>
        <begin position="261"/>
        <end position="273"/>
    </location>
</feature>
<protein>
    <submittedName>
        <fullName evidence="3">Uncharacterized protein</fullName>
    </submittedName>
</protein>
<dbReference type="AlphaFoldDB" id="A0A6S7JL49"/>
<keyword evidence="4" id="KW-1185">Reference proteome</keyword>
<evidence type="ECO:0000256" key="1">
    <source>
        <dbReference type="SAM" id="Coils"/>
    </source>
</evidence>
<sequence length="389" mass="42898">MAVCVENFSSFENSLDSTSELLSGIVDSNPDHTNNIGFLEVSQRGSLKLKGTFEGLKDFVESNQISTAKWTSPGGGTKLCETENLAIRWYSTTGSITLKGERASDAKNKLISIAENEKEASQKSSQRAITHNLHASSIDLTTPPPMGRTEDSVHSSGQSIIRRLTSSKLPWRAEIVNLKTENNDLRERNTNISYIMSDLRTKIKDVENEKRSLITALKLLQADSNSDLEKRCQDESGLGDETIQANPPSSDQPPNQPANKEKRRKKRKSKKSKPNVPDLTADHSTDVAAAPSEIAVSATSETATSATSEATVGPDRPDSMRHRKKTVVIAGDSIVKNIVGTKMSGNDSKHYFIVKPFPELSLTQLLILLLKRKRTRQTQQLCLRLNKTR</sequence>
<reference evidence="3" key="1">
    <citation type="submission" date="2020-04" db="EMBL/GenBank/DDBJ databases">
        <authorList>
            <person name="Alioto T."/>
            <person name="Alioto T."/>
            <person name="Gomez Garrido J."/>
        </authorList>
    </citation>
    <scope>NUCLEOTIDE SEQUENCE</scope>
    <source>
        <strain evidence="3">A484AB</strain>
    </source>
</reference>
<proteinExistence type="predicted"/>
<keyword evidence="1" id="KW-0175">Coiled coil</keyword>
<accession>A0A6S7JL49</accession>
<evidence type="ECO:0000256" key="2">
    <source>
        <dbReference type="SAM" id="MobiDB-lite"/>
    </source>
</evidence>